<dbReference type="PANTHER" id="PTHR13833">
    <property type="match status" value="1"/>
</dbReference>
<dbReference type="CDD" id="cd00603">
    <property type="entry name" value="IPT_PCSR"/>
    <property type="match status" value="1"/>
</dbReference>
<organism evidence="3 6">
    <name type="scientific">Bacteroides faecis</name>
    <dbReference type="NCBI Taxonomy" id="674529"/>
    <lineage>
        <taxon>Bacteria</taxon>
        <taxon>Pseudomonadati</taxon>
        <taxon>Bacteroidota</taxon>
        <taxon>Bacteroidia</taxon>
        <taxon>Bacteroidales</taxon>
        <taxon>Bacteroidaceae</taxon>
        <taxon>Bacteroides</taxon>
    </lineage>
</organism>
<dbReference type="SUPFAM" id="SSF63825">
    <property type="entry name" value="YWTD domain"/>
    <property type="match status" value="1"/>
</dbReference>
<dbReference type="EMBL" id="CZAE01000004">
    <property type="protein sequence ID" value="CUO84333.1"/>
    <property type="molecule type" value="Genomic_DNA"/>
</dbReference>
<evidence type="ECO:0000313" key="4">
    <source>
        <dbReference type="EMBL" id="MCS2791696.1"/>
    </source>
</evidence>
<dbReference type="AlphaFoldDB" id="A0A174IAW3"/>
<dbReference type="PANTHER" id="PTHR13833:SF71">
    <property type="entry name" value="NHL DOMAIN-CONTAINING PROTEIN"/>
    <property type="match status" value="1"/>
</dbReference>
<protein>
    <submittedName>
        <fullName evidence="4">IPT/TIG domain-containing protein</fullName>
    </submittedName>
    <submittedName>
        <fullName evidence="3">NHL repeat-containing protein</fullName>
    </submittedName>
</protein>
<dbReference type="Proteomes" id="UP001204548">
    <property type="component" value="Unassembled WGS sequence"/>
</dbReference>
<dbReference type="Gene3D" id="2.120.10.30">
    <property type="entry name" value="TolB, C-terminal domain"/>
    <property type="match status" value="1"/>
</dbReference>
<evidence type="ECO:0000313" key="3">
    <source>
        <dbReference type="EMBL" id="CUO84333.1"/>
    </source>
</evidence>
<sequence length="440" mass="48433">MKRKKSSMNVGYVLKTVLSTFSILFLVGLLFSCKEDYAYVTPTYVSTAYDSSKPVEITAILPDSGGYKTPFVIKGSNFGNDLSKIKVIFNGDREAVLVSTNGETLYGIMPKQEDGFNEVVVTVDGKESKSPQTFRYVKVEQVSTVAGKSGVGGYTDGTLIDSRFGKISGIASVVGNNLIVCEGDDGRVRMVSIDDNKVSTLFSGFKLGQPAVTKDRTRVYVIQTVSPHAIYYFARENSWTSKRLTSGIANVTGQIHSCALDNDEKYLYFRDHNGKFGRVEIANPQNVEILNSNCGKVDKETSYLAFNPVENCFYLSLQNAQGIYKVSHDGQTVEDYAGFNSIGGKDGPRLEATLRNPAGITFDKSGNLYFCDSQGYTLRKISRIDGMLTTVAGQYQKSGGVDGLPLESTFNYPYVVCMDDEENFFIGERWGCVVRKFAVE</sequence>
<name>A0A174IAW3_9BACE</name>
<evidence type="ECO:0000313" key="5">
    <source>
        <dbReference type="EMBL" id="UVQ76275.1"/>
    </source>
</evidence>
<dbReference type="PROSITE" id="PS51257">
    <property type="entry name" value="PROKAR_LIPOPROTEIN"/>
    <property type="match status" value="1"/>
</dbReference>
<gene>
    <name evidence="3" type="ORF">ERS852461_01266</name>
    <name evidence="4" type="ORF">NXW97_06680</name>
    <name evidence="5" type="ORF">NXY30_07830</name>
</gene>
<keyword evidence="1" id="KW-1133">Transmembrane helix</keyword>
<dbReference type="Pfam" id="PF01833">
    <property type="entry name" value="TIG"/>
    <property type="match status" value="1"/>
</dbReference>
<feature type="transmembrane region" description="Helical" evidence="1">
    <location>
        <begin position="12"/>
        <end position="31"/>
    </location>
</feature>
<dbReference type="Proteomes" id="UP000095606">
    <property type="component" value="Unassembled WGS sequence"/>
</dbReference>
<evidence type="ECO:0000256" key="1">
    <source>
        <dbReference type="SAM" id="Phobius"/>
    </source>
</evidence>
<reference evidence="3 6" key="1">
    <citation type="submission" date="2015-09" db="EMBL/GenBank/DDBJ databases">
        <authorList>
            <consortium name="Pathogen Informatics"/>
        </authorList>
    </citation>
    <scope>NUCLEOTIDE SEQUENCE [LARGE SCALE GENOMIC DNA]</scope>
    <source>
        <strain evidence="3 6">2789STDY5834846</strain>
    </source>
</reference>
<proteinExistence type="predicted"/>
<evidence type="ECO:0000259" key="2">
    <source>
        <dbReference type="Pfam" id="PF01833"/>
    </source>
</evidence>
<keyword evidence="1" id="KW-0812">Transmembrane</keyword>
<dbReference type="GeneID" id="69588438"/>
<dbReference type="Gene3D" id="2.60.40.10">
    <property type="entry name" value="Immunoglobulins"/>
    <property type="match status" value="1"/>
</dbReference>
<dbReference type="RefSeq" id="WP_010536341.1">
    <property type="nucleotide sequence ID" value="NZ_CABMFH010000003.1"/>
</dbReference>
<dbReference type="InterPro" id="IPR014756">
    <property type="entry name" value="Ig_E-set"/>
</dbReference>
<evidence type="ECO:0000313" key="7">
    <source>
        <dbReference type="Proteomes" id="UP001060104"/>
    </source>
</evidence>
<dbReference type="InterPro" id="IPR002909">
    <property type="entry name" value="IPT_dom"/>
</dbReference>
<evidence type="ECO:0000313" key="6">
    <source>
        <dbReference type="Proteomes" id="UP000095606"/>
    </source>
</evidence>
<dbReference type="InterPro" id="IPR011042">
    <property type="entry name" value="6-blade_b-propeller_TolB-like"/>
</dbReference>
<dbReference type="InterPro" id="IPR013783">
    <property type="entry name" value="Ig-like_fold"/>
</dbReference>
<accession>A0A174IAW3</accession>
<dbReference type="EMBL" id="JANUTS010000001">
    <property type="protein sequence ID" value="MCS2791696.1"/>
    <property type="molecule type" value="Genomic_DNA"/>
</dbReference>
<dbReference type="EMBL" id="CP103141">
    <property type="protein sequence ID" value="UVQ76275.1"/>
    <property type="molecule type" value="Genomic_DNA"/>
</dbReference>
<keyword evidence="7" id="KW-1185">Reference proteome</keyword>
<reference evidence="4" key="2">
    <citation type="submission" date="2022-08" db="EMBL/GenBank/DDBJ databases">
        <title>Genome Sequencing of Bacteroides fragilis Group Isolates with Nanopore Technology.</title>
        <authorList>
            <person name="Tisza M.J."/>
            <person name="Smith D."/>
            <person name="Dekker J.P."/>
        </authorList>
    </citation>
    <scope>NUCLEOTIDE SEQUENCE</scope>
    <source>
        <strain evidence="4">BFG-351</strain>
        <strain evidence="5">BFG-527</strain>
    </source>
</reference>
<dbReference type="Proteomes" id="UP001060104">
    <property type="component" value="Chromosome"/>
</dbReference>
<dbReference type="SUPFAM" id="SSF81296">
    <property type="entry name" value="E set domains"/>
    <property type="match status" value="1"/>
</dbReference>
<feature type="domain" description="IPT/TIG" evidence="2">
    <location>
        <begin position="57"/>
        <end position="136"/>
    </location>
</feature>
<keyword evidence="1" id="KW-0472">Membrane</keyword>